<organism evidence="1">
    <name type="scientific">Streptomyces sp. NBC_00060</name>
    <dbReference type="NCBI Taxonomy" id="2975636"/>
    <lineage>
        <taxon>Bacteria</taxon>
        <taxon>Bacillati</taxon>
        <taxon>Actinomycetota</taxon>
        <taxon>Actinomycetes</taxon>
        <taxon>Kitasatosporales</taxon>
        <taxon>Streptomycetaceae</taxon>
        <taxon>Streptomyces</taxon>
    </lineage>
</organism>
<dbReference type="AlphaFoldDB" id="A0AAU2H2E2"/>
<reference evidence="1" key="1">
    <citation type="submission" date="2022-10" db="EMBL/GenBank/DDBJ databases">
        <title>The complete genomes of actinobacterial strains from the NBC collection.</title>
        <authorList>
            <person name="Joergensen T.S."/>
            <person name="Alvarez Arevalo M."/>
            <person name="Sterndorff E.B."/>
            <person name="Faurdal D."/>
            <person name="Vuksanovic O."/>
            <person name="Mourched A.-S."/>
            <person name="Charusanti P."/>
            <person name="Shaw S."/>
            <person name="Blin K."/>
            <person name="Weber T."/>
        </authorList>
    </citation>
    <scope>NUCLEOTIDE SEQUENCE</scope>
    <source>
        <strain evidence="1">NBC_00060</strain>
    </source>
</reference>
<sequence length="195" mass="21461">MTELTTETLRTLPPQDLAALLPAAVQIGEANAVVLRVADPDLIEVYFAGRITAYGTKVLEIQPIADPMVREAALRDAVEALSICRQVAIQAHTDQRRSHSQLLEMIRQYAIARCEDGDICREGLDDFLASFNFMPYETRVRVEYTITGSYEVDPSGEAAAEEDAVKYLQPDLSGLDDVDSETSTYEVSGICVSEV</sequence>
<protein>
    <submittedName>
        <fullName evidence="1">Uncharacterized protein</fullName>
    </submittedName>
</protein>
<proteinExistence type="predicted"/>
<dbReference type="EMBL" id="CP108253">
    <property type="protein sequence ID" value="WTU42249.1"/>
    <property type="molecule type" value="Genomic_DNA"/>
</dbReference>
<accession>A0AAU2H2E2</accession>
<gene>
    <name evidence="1" type="ORF">OHV25_23060</name>
</gene>
<evidence type="ECO:0000313" key="1">
    <source>
        <dbReference type="EMBL" id="WTU42249.1"/>
    </source>
</evidence>
<name>A0AAU2H2E2_9ACTN</name>